<evidence type="ECO:0000313" key="1">
    <source>
        <dbReference type="EMBL" id="SBW07422.1"/>
    </source>
</evidence>
<proteinExistence type="predicted"/>
<gene>
    <name evidence="1" type="ORF">KL86DYS2_13161</name>
</gene>
<sequence length="144" mass="15351">MLMKKIILVITLMCLYIGGVCGQSSEVKGPKVCDANVENESSVNQVNSITYTALYNTIDLDPGELVGTLTLGSEIGGATSFNWGGLFPTQFKGSRTAPIVNVSKKHIIQMGGMYVWVDASNASETVRIIYNVTVGGEGAPNPFE</sequence>
<organism evidence="1">
    <name type="scientific">uncultured Dysgonomonas sp</name>
    <dbReference type="NCBI Taxonomy" id="206096"/>
    <lineage>
        <taxon>Bacteria</taxon>
        <taxon>Pseudomonadati</taxon>
        <taxon>Bacteroidota</taxon>
        <taxon>Bacteroidia</taxon>
        <taxon>Bacteroidales</taxon>
        <taxon>Dysgonomonadaceae</taxon>
        <taxon>Dysgonomonas</taxon>
        <taxon>environmental samples</taxon>
    </lineage>
</organism>
<accession>A0A212K701</accession>
<reference evidence="1" key="1">
    <citation type="submission" date="2016-04" db="EMBL/GenBank/DDBJ databases">
        <authorList>
            <person name="Evans L.H."/>
            <person name="Alamgir A."/>
            <person name="Owens N."/>
            <person name="Weber N.D."/>
            <person name="Virtaneva K."/>
            <person name="Barbian K."/>
            <person name="Babar A."/>
            <person name="Rosenke K."/>
        </authorList>
    </citation>
    <scope>NUCLEOTIDE SEQUENCE</scope>
    <source>
        <strain evidence="1">86-2</strain>
    </source>
</reference>
<protein>
    <submittedName>
        <fullName evidence="1">Uncharacterized protein</fullName>
    </submittedName>
</protein>
<dbReference type="EMBL" id="FLUL01000001">
    <property type="protein sequence ID" value="SBW07422.1"/>
    <property type="molecule type" value="Genomic_DNA"/>
</dbReference>
<name>A0A212K701_9BACT</name>
<dbReference type="AlphaFoldDB" id="A0A212K701"/>